<dbReference type="KEGG" id="bsed:DN745_05395"/>
<dbReference type="Proteomes" id="UP000249799">
    <property type="component" value="Chromosome"/>
</dbReference>
<dbReference type="AlphaFoldDB" id="A0A2Z4FIN4"/>
<keyword evidence="2" id="KW-1185">Reference proteome</keyword>
<dbReference type="EMBL" id="CP030032">
    <property type="protein sequence ID" value="AWV88802.1"/>
    <property type="molecule type" value="Genomic_DNA"/>
</dbReference>
<name>A0A2Z4FIN4_9DELT</name>
<accession>A0A2Z4FIN4</accession>
<protein>
    <submittedName>
        <fullName evidence="1">Uncharacterized protein</fullName>
    </submittedName>
</protein>
<reference evidence="1 2" key="1">
    <citation type="submission" date="2018-06" db="EMBL/GenBank/DDBJ databases">
        <title>Lujinxingia sediminis gen. nov. sp. nov., a new facultative anaerobic member of the class Deltaproteobacteria, and proposal of Lujinxingaceae fam. nov.</title>
        <authorList>
            <person name="Guo L.-Y."/>
            <person name="Li C.-M."/>
            <person name="Wang S."/>
            <person name="Du Z.-J."/>
        </authorList>
    </citation>
    <scope>NUCLEOTIDE SEQUENCE [LARGE SCALE GENOMIC DNA]</scope>
    <source>
        <strain evidence="1 2">FA350</strain>
    </source>
</reference>
<dbReference type="OrthoDB" id="5518083at2"/>
<evidence type="ECO:0000313" key="1">
    <source>
        <dbReference type="EMBL" id="AWV88802.1"/>
    </source>
</evidence>
<sequence>MARKPAKIASQKRESDAKKTCTECDSIMEMTRMMRDQGPSGMYWVCSNYKCATIVSKTGVKLEALKLS</sequence>
<gene>
    <name evidence="1" type="ORF">DN745_05395</name>
</gene>
<organism evidence="1 2">
    <name type="scientific">Bradymonas sediminis</name>
    <dbReference type="NCBI Taxonomy" id="1548548"/>
    <lineage>
        <taxon>Bacteria</taxon>
        <taxon>Deltaproteobacteria</taxon>
        <taxon>Bradymonadales</taxon>
        <taxon>Bradymonadaceae</taxon>
        <taxon>Bradymonas</taxon>
    </lineage>
</organism>
<dbReference type="RefSeq" id="WP_111332813.1">
    <property type="nucleotide sequence ID" value="NZ_CP030032.1"/>
</dbReference>
<proteinExistence type="predicted"/>
<evidence type="ECO:0000313" key="2">
    <source>
        <dbReference type="Proteomes" id="UP000249799"/>
    </source>
</evidence>